<comment type="similarity">
    <text evidence="2">Belongs to the DapA family.</text>
</comment>
<dbReference type="PANTHER" id="PTHR12128:SF67">
    <property type="entry name" value="BLR3884 PROTEIN"/>
    <property type="match status" value="1"/>
</dbReference>
<dbReference type="InterPro" id="IPR013785">
    <property type="entry name" value="Aldolase_TIM"/>
</dbReference>
<evidence type="ECO:0000313" key="6">
    <source>
        <dbReference type="Proteomes" id="UP000516369"/>
    </source>
</evidence>
<evidence type="ECO:0000313" key="5">
    <source>
        <dbReference type="EMBL" id="QNT69302.1"/>
    </source>
</evidence>
<dbReference type="Proteomes" id="UP000516369">
    <property type="component" value="Chromosome"/>
</dbReference>
<keyword evidence="6" id="KW-1185">Reference proteome</keyword>
<evidence type="ECO:0000256" key="3">
    <source>
        <dbReference type="PIRSR" id="PIRSR001365-1"/>
    </source>
</evidence>
<dbReference type="PANTHER" id="PTHR12128">
    <property type="entry name" value="DIHYDRODIPICOLINATE SYNTHASE"/>
    <property type="match status" value="1"/>
</dbReference>
<dbReference type="EMBL" id="CP053923">
    <property type="protein sequence ID" value="QNT69302.1"/>
    <property type="molecule type" value="Genomic_DNA"/>
</dbReference>
<dbReference type="CDD" id="cd00408">
    <property type="entry name" value="DHDPS-like"/>
    <property type="match status" value="1"/>
</dbReference>
<organism evidence="5 6">
    <name type="scientific">Defluviicoccus vanus</name>
    <dbReference type="NCBI Taxonomy" id="111831"/>
    <lineage>
        <taxon>Bacteria</taxon>
        <taxon>Pseudomonadati</taxon>
        <taxon>Pseudomonadota</taxon>
        <taxon>Alphaproteobacteria</taxon>
        <taxon>Rhodospirillales</taxon>
        <taxon>Rhodospirillaceae</taxon>
        <taxon>Defluviicoccus</taxon>
    </lineage>
</organism>
<dbReference type="RefSeq" id="WP_190262807.1">
    <property type="nucleotide sequence ID" value="NZ_CP053923.1"/>
</dbReference>
<dbReference type="KEGG" id="dvn:HQ394_08190"/>
<accession>A0A7H1N0R6</accession>
<name>A0A7H1N0R6_9PROT</name>
<evidence type="ECO:0000256" key="2">
    <source>
        <dbReference type="PIRNR" id="PIRNR001365"/>
    </source>
</evidence>
<dbReference type="SMART" id="SM01130">
    <property type="entry name" value="DHDPS"/>
    <property type="match status" value="1"/>
</dbReference>
<dbReference type="InterPro" id="IPR002220">
    <property type="entry name" value="DapA-like"/>
</dbReference>
<reference evidence="5 6" key="1">
    <citation type="submission" date="2020-05" db="EMBL/GenBank/DDBJ databases">
        <title>Complete closed genome sequence of Defluviicoccus vanus.</title>
        <authorList>
            <person name="Bessarab I."/>
            <person name="Arumugam K."/>
            <person name="Maszenan A.M."/>
            <person name="Seviour R.J."/>
            <person name="Williams R.B."/>
        </authorList>
    </citation>
    <scope>NUCLEOTIDE SEQUENCE [LARGE SCALE GENOMIC DNA]</scope>
    <source>
        <strain evidence="5 6">Ben 114</strain>
    </source>
</reference>
<dbReference type="Gene3D" id="3.20.20.70">
    <property type="entry name" value="Aldolase class I"/>
    <property type="match status" value="1"/>
</dbReference>
<feature type="active site" description="Schiff-base intermediate with substrate" evidence="3">
    <location>
        <position position="179"/>
    </location>
</feature>
<evidence type="ECO:0000256" key="1">
    <source>
        <dbReference type="ARBA" id="ARBA00023239"/>
    </source>
</evidence>
<dbReference type="PRINTS" id="PR00146">
    <property type="entry name" value="DHPICSNTHASE"/>
</dbReference>
<feature type="active site" description="Proton donor/acceptor" evidence="3">
    <location>
        <position position="149"/>
    </location>
</feature>
<dbReference type="SUPFAM" id="SSF51569">
    <property type="entry name" value="Aldolase"/>
    <property type="match status" value="1"/>
</dbReference>
<evidence type="ECO:0000256" key="4">
    <source>
        <dbReference type="PIRSR" id="PIRSR001365-2"/>
    </source>
</evidence>
<keyword evidence="1 2" id="KW-0456">Lyase</keyword>
<protein>
    <submittedName>
        <fullName evidence="5">Dihydrodipicolinate synthase family protein</fullName>
    </submittedName>
</protein>
<dbReference type="Pfam" id="PF00701">
    <property type="entry name" value="DHDPS"/>
    <property type="match status" value="1"/>
</dbReference>
<feature type="binding site" evidence="4">
    <location>
        <position position="220"/>
    </location>
    <ligand>
        <name>pyruvate</name>
        <dbReference type="ChEBI" id="CHEBI:15361"/>
    </ligand>
</feature>
<sequence length="315" mass="33431">MNGAPTPTPAGRCLEGIFPAVLTPLDANMAPDGERLVRHCQALLAQECNGLAVLGTTGEANSFSLEERLGLLDQLHAAKLPPRKLLLGTGCCALTDTVRLTRRAVDLGAAAVLMLPPFYYKAVSDDGLFASYAEVIERVGDGRLRICLYHFPQMSGVPLSAGLIERLCGRYGETITGLKDSSGDLAGMVAIARRFPGLSVFSGSDELLLPLLEAGGAGCITACCNVIAPMALAVIDAWRQGNHAAAVAAQAKLTEMRKLIATYPMAPALKEIVAHALRDPQWRALRPPLLPLREPAAKALSEALARVSFEFTAYS</sequence>
<proteinExistence type="inferred from homology"/>
<dbReference type="PIRSF" id="PIRSF001365">
    <property type="entry name" value="DHDPS"/>
    <property type="match status" value="1"/>
</dbReference>
<dbReference type="AlphaFoldDB" id="A0A7H1N0R6"/>
<dbReference type="GO" id="GO:0008840">
    <property type="term" value="F:4-hydroxy-tetrahydrodipicolinate synthase activity"/>
    <property type="evidence" value="ECO:0007669"/>
    <property type="project" value="TreeGrafter"/>
</dbReference>
<gene>
    <name evidence="5" type="ORF">HQ394_08190</name>
</gene>
<feature type="binding site" evidence="4">
    <location>
        <position position="57"/>
    </location>
    <ligand>
        <name>pyruvate</name>
        <dbReference type="ChEBI" id="CHEBI:15361"/>
    </ligand>
</feature>